<reference evidence="1" key="1">
    <citation type="submission" date="2014-09" db="EMBL/GenBank/DDBJ databases">
        <authorList>
            <person name="Magalhaes I.L.F."/>
            <person name="Oliveira U."/>
            <person name="Santos F.R."/>
            <person name="Vidigal T.H.D.A."/>
            <person name="Brescovit A.D."/>
            <person name="Santos A.J."/>
        </authorList>
    </citation>
    <scope>NUCLEOTIDE SEQUENCE</scope>
    <source>
        <tissue evidence="1">Shoot tissue taken approximately 20 cm above the soil surface</tissue>
    </source>
</reference>
<proteinExistence type="predicted"/>
<sequence length="18" mass="1942">MLLFPEVPLILSMLGVGI</sequence>
<dbReference type="EMBL" id="GBRH01257363">
    <property type="protein sequence ID" value="JAD40532.1"/>
    <property type="molecule type" value="Transcribed_RNA"/>
</dbReference>
<protein>
    <submittedName>
        <fullName evidence="1">Uncharacterized protein</fullName>
    </submittedName>
</protein>
<organism evidence="1">
    <name type="scientific">Arundo donax</name>
    <name type="common">Giant reed</name>
    <name type="synonym">Donax arundinaceus</name>
    <dbReference type="NCBI Taxonomy" id="35708"/>
    <lineage>
        <taxon>Eukaryota</taxon>
        <taxon>Viridiplantae</taxon>
        <taxon>Streptophyta</taxon>
        <taxon>Embryophyta</taxon>
        <taxon>Tracheophyta</taxon>
        <taxon>Spermatophyta</taxon>
        <taxon>Magnoliopsida</taxon>
        <taxon>Liliopsida</taxon>
        <taxon>Poales</taxon>
        <taxon>Poaceae</taxon>
        <taxon>PACMAD clade</taxon>
        <taxon>Arundinoideae</taxon>
        <taxon>Arundineae</taxon>
        <taxon>Arundo</taxon>
    </lineage>
</organism>
<evidence type="ECO:0000313" key="1">
    <source>
        <dbReference type="EMBL" id="JAD40532.1"/>
    </source>
</evidence>
<accession>A0A0A9A0G3</accession>
<reference evidence="1" key="2">
    <citation type="journal article" date="2015" name="Data Brief">
        <title>Shoot transcriptome of the giant reed, Arundo donax.</title>
        <authorList>
            <person name="Barrero R.A."/>
            <person name="Guerrero F.D."/>
            <person name="Moolhuijzen P."/>
            <person name="Goolsby J.A."/>
            <person name="Tidwell J."/>
            <person name="Bellgard S.E."/>
            <person name="Bellgard M.I."/>
        </authorList>
    </citation>
    <scope>NUCLEOTIDE SEQUENCE</scope>
    <source>
        <tissue evidence="1">Shoot tissue taken approximately 20 cm above the soil surface</tissue>
    </source>
</reference>
<dbReference type="AlphaFoldDB" id="A0A0A9A0G3"/>
<name>A0A0A9A0G3_ARUDO</name>